<dbReference type="GO" id="GO:0000813">
    <property type="term" value="C:ESCRT I complex"/>
    <property type="evidence" value="ECO:0007669"/>
    <property type="project" value="TreeGrafter"/>
</dbReference>
<dbReference type="Pfam" id="PF09454">
    <property type="entry name" value="Vps23_core"/>
    <property type="match status" value="1"/>
</dbReference>
<evidence type="ECO:0000256" key="7">
    <source>
        <dbReference type="PROSITE-ProRule" id="PRU00644"/>
    </source>
</evidence>
<dbReference type="AlphaFoldDB" id="A0A9D4ZMV6"/>
<keyword evidence="3 7" id="KW-0813">Transport</keyword>
<dbReference type="InterPro" id="IPR016135">
    <property type="entry name" value="UBQ-conjugating_enzyme/RWD"/>
</dbReference>
<dbReference type="InterPro" id="IPR017916">
    <property type="entry name" value="SB_dom"/>
</dbReference>
<feature type="domain" description="SB" evidence="9">
    <location>
        <begin position="647"/>
        <end position="712"/>
    </location>
</feature>
<dbReference type="EMBL" id="JABFUD020000004">
    <property type="protein sequence ID" value="KAI5081294.1"/>
    <property type="molecule type" value="Genomic_DNA"/>
</dbReference>
<dbReference type="Proteomes" id="UP000886520">
    <property type="component" value="Chromosome 4"/>
</dbReference>
<reference evidence="11" key="1">
    <citation type="submission" date="2021-01" db="EMBL/GenBank/DDBJ databases">
        <title>Adiantum capillus-veneris genome.</title>
        <authorList>
            <person name="Fang Y."/>
            <person name="Liao Q."/>
        </authorList>
    </citation>
    <scope>NUCLEOTIDE SEQUENCE</scope>
    <source>
        <strain evidence="11">H3</strain>
        <tissue evidence="11">Leaf</tissue>
    </source>
</reference>
<evidence type="ECO:0000313" key="11">
    <source>
        <dbReference type="EMBL" id="KAI5081294.1"/>
    </source>
</evidence>
<feature type="region of interest" description="Disordered" evidence="8">
    <location>
        <begin position="340"/>
        <end position="362"/>
    </location>
</feature>
<dbReference type="GO" id="GO:0043130">
    <property type="term" value="F:ubiquitin binding"/>
    <property type="evidence" value="ECO:0007669"/>
    <property type="project" value="TreeGrafter"/>
</dbReference>
<feature type="region of interest" description="Disordered" evidence="8">
    <location>
        <begin position="171"/>
        <end position="252"/>
    </location>
</feature>
<keyword evidence="5 7" id="KW-0653">Protein transport</keyword>
<keyword evidence="4" id="KW-0967">Endosome</keyword>
<evidence type="ECO:0000256" key="6">
    <source>
        <dbReference type="ARBA" id="ARBA00023054"/>
    </source>
</evidence>
<dbReference type="Pfam" id="PF05743">
    <property type="entry name" value="UEV"/>
    <property type="match status" value="1"/>
</dbReference>
<feature type="domain" description="UEV" evidence="10">
    <location>
        <begin position="18"/>
        <end position="163"/>
    </location>
</feature>
<keyword evidence="6" id="KW-0175">Coiled coil</keyword>
<evidence type="ECO:0000256" key="2">
    <source>
        <dbReference type="ARBA" id="ARBA00009594"/>
    </source>
</evidence>
<feature type="compositionally biased region" description="Low complexity" evidence="8">
    <location>
        <begin position="175"/>
        <end position="207"/>
    </location>
</feature>
<protein>
    <submittedName>
        <fullName evidence="11">Uncharacterized protein</fullName>
    </submittedName>
</protein>
<dbReference type="GO" id="GO:0008333">
    <property type="term" value="P:endosome to lysosome transport"/>
    <property type="evidence" value="ECO:0007669"/>
    <property type="project" value="TreeGrafter"/>
</dbReference>
<dbReference type="InterPro" id="IPR052070">
    <property type="entry name" value="ESCRT-I_UEV_domain"/>
</dbReference>
<evidence type="ECO:0000313" key="12">
    <source>
        <dbReference type="Proteomes" id="UP000886520"/>
    </source>
</evidence>
<gene>
    <name evidence="11" type="ORF">GOP47_0004477</name>
</gene>
<comment type="similarity">
    <text evidence="2">Belongs to the ubiquitin-conjugating enzyme family. UEV subfamily.</text>
</comment>
<sequence length="712" mass="76666">MSAPSRGGLQALPLVQYIDYVISQKGLPYQEPAKPTIRSHLSSLVQEFPCLRVQLEAFQRSDGRPSSLLLQVSGTIPILFLQVFYNIPIVIWLAEQYPFCAPLVFVIPSPFMIIKTAHPLVDGSGLVSSTHLRSWVYPTSNLVDLVRSLCSAFGQDPPLYSLNRPPHAADGNYTSMASPAPSSSLSANSTPVLSTSASSVLGPGSLLQPPPPLVNSMRVPRAHSASPPLSSTSVLGPGSLSQRGSSHGHAVPPMMQTLSAETRPLLQQNLSDAHGDSVAYHQPLARPSSALAGSLPILPSAHQYPANHHDAGAHVAQSLPSTSTTASLLGPGKISQWSAHEGRHTVHPQAAPQSSVLSKRPSKLAEGQWLAKGSLAHEGSSLHSMSSATSLLGPGKSCKLFPSYDSRNSQIYLPSPLPASQYGHVMSHLPTAASSSSPSLLGNGPLSQFHLSHAHMGVPMAQALPTSVPGPITSSSAVSRVQSQQHFVVSEGEFLNTAGSFESHVQRARGNHPLSVSSFMNPVSTSAQQSVQSPSTFTNPLLGTTGHTPDKRQDLMNTLIGCLQRDLGEYRMVKEKDMLNLMDMEGLLKHRQGLCKKGVEELELQKENLEVQLQNILINTDFLETWLLANDKSNVEIDIDDSFKPCDVLSYQLLECTSLDLAIEDELYCLDQAAQKGIVPVDSYLRLVRTLSREQFFQRALAVKIRVAQGQC</sequence>
<evidence type="ECO:0000256" key="3">
    <source>
        <dbReference type="ARBA" id="ARBA00022448"/>
    </source>
</evidence>
<dbReference type="Gene3D" id="3.10.110.10">
    <property type="entry name" value="Ubiquitin Conjugating Enzyme"/>
    <property type="match status" value="1"/>
</dbReference>
<dbReference type="CDD" id="cd11685">
    <property type="entry name" value="UEV_TSG101-like"/>
    <property type="match status" value="1"/>
</dbReference>
<accession>A0A9D4ZMV6</accession>
<feature type="compositionally biased region" description="Low complexity" evidence="8">
    <location>
        <begin position="318"/>
        <end position="327"/>
    </location>
</feature>
<feature type="region of interest" description="Disordered" evidence="8">
    <location>
        <begin position="302"/>
        <end position="327"/>
    </location>
</feature>
<dbReference type="InterPro" id="IPR008883">
    <property type="entry name" value="UEV_N"/>
</dbReference>
<evidence type="ECO:0000256" key="8">
    <source>
        <dbReference type="SAM" id="MobiDB-lite"/>
    </source>
</evidence>
<dbReference type="PANTHER" id="PTHR23306:SF3">
    <property type="entry name" value="TUMOR SUPPRESSOR PROTEIN 101"/>
    <property type="match status" value="1"/>
</dbReference>
<dbReference type="SUPFAM" id="SSF140111">
    <property type="entry name" value="Endosomal sorting complex assembly domain"/>
    <property type="match status" value="1"/>
</dbReference>
<name>A0A9D4ZMV6_ADICA</name>
<feature type="compositionally biased region" description="Polar residues" evidence="8">
    <location>
        <begin position="529"/>
        <end position="547"/>
    </location>
</feature>
<dbReference type="OrthoDB" id="306304at2759"/>
<proteinExistence type="inferred from homology"/>
<dbReference type="PROSITE" id="PS51312">
    <property type="entry name" value="SB"/>
    <property type="match status" value="1"/>
</dbReference>
<feature type="region of interest" description="Disordered" evidence="8">
    <location>
        <begin position="529"/>
        <end position="549"/>
    </location>
</feature>
<evidence type="ECO:0000259" key="10">
    <source>
        <dbReference type="PROSITE" id="PS51322"/>
    </source>
</evidence>
<feature type="compositionally biased region" description="Polar residues" evidence="8">
    <location>
        <begin position="227"/>
        <end position="245"/>
    </location>
</feature>
<dbReference type="Gene3D" id="6.10.140.820">
    <property type="match status" value="1"/>
</dbReference>
<dbReference type="PROSITE" id="PS51322">
    <property type="entry name" value="UEV"/>
    <property type="match status" value="1"/>
</dbReference>
<dbReference type="GO" id="GO:0015031">
    <property type="term" value="P:protein transport"/>
    <property type="evidence" value="ECO:0007669"/>
    <property type="project" value="UniProtKB-UniRule"/>
</dbReference>
<dbReference type="InterPro" id="IPR037202">
    <property type="entry name" value="ESCRT_assembly_dom"/>
</dbReference>
<comment type="caution">
    <text evidence="11">The sequence shown here is derived from an EMBL/GenBank/DDBJ whole genome shotgun (WGS) entry which is preliminary data.</text>
</comment>
<evidence type="ECO:0000256" key="1">
    <source>
        <dbReference type="ARBA" id="ARBA00004177"/>
    </source>
</evidence>
<keyword evidence="12" id="KW-1185">Reference proteome</keyword>
<dbReference type="PANTHER" id="PTHR23306">
    <property type="entry name" value="TUMOR SUSCEPTIBILITY GENE 101 PROTEIN-RELATED"/>
    <property type="match status" value="1"/>
</dbReference>
<evidence type="ECO:0000256" key="4">
    <source>
        <dbReference type="ARBA" id="ARBA00022753"/>
    </source>
</evidence>
<dbReference type="SUPFAM" id="SSF54495">
    <property type="entry name" value="UBC-like"/>
    <property type="match status" value="1"/>
</dbReference>
<comment type="subcellular location">
    <subcellularLocation>
        <location evidence="1">Endosome</location>
    </subcellularLocation>
</comment>
<evidence type="ECO:0000256" key="5">
    <source>
        <dbReference type="ARBA" id="ARBA00022927"/>
    </source>
</evidence>
<evidence type="ECO:0000259" key="9">
    <source>
        <dbReference type="PROSITE" id="PS51312"/>
    </source>
</evidence>
<organism evidence="11 12">
    <name type="scientific">Adiantum capillus-veneris</name>
    <name type="common">Maidenhair fern</name>
    <dbReference type="NCBI Taxonomy" id="13818"/>
    <lineage>
        <taxon>Eukaryota</taxon>
        <taxon>Viridiplantae</taxon>
        <taxon>Streptophyta</taxon>
        <taxon>Embryophyta</taxon>
        <taxon>Tracheophyta</taxon>
        <taxon>Polypodiopsida</taxon>
        <taxon>Polypodiidae</taxon>
        <taxon>Polypodiales</taxon>
        <taxon>Pteridineae</taxon>
        <taxon>Pteridaceae</taxon>
        <taxon>Vittarioideae</taxon>
        <taxon>Adiantum</taxon>
    </lineage>
</organism>